<evidence type="ECO:0000313" key="3">
    <source>
        <dbReference type="EMBL" id="ARQ68741.1"/>
    </source>
</evidence>
<dbReference type="EMBL" id="CP021121">
    <property type="protein sequence ID" value="ARQ68741.1"/>
    <property type="molecule type" value="Genomic_DNA"/>
</dbReference>
<proteinExistence type="predicted"/>
<dbReference type="InterPro" id="IPR050471">
    <property type="entry name" value="AB_hydrolase"/>
</dbReference>
<dbReference type="GO" id="GO:0004806">
    <property type="term" value="F:triacylglycerol lipase activity"/>
    <property type="evidence" value="ECO:0007669"/>
    <property type="project" value="TreeGrafter"/>
</dbReference>
<feature type="domain" description="AB hydrolase-1" evidence="2">
    <location>
        <begin position="40"/>
        <end position="273"/>
    </location>
</feature>
<dbReference type="PANTHER" id="PTHR43433">
    <property type="entry name" value="HYDROLASE, ALPHA/BETA FOLD FAMILY PROTEIN"/>
    <property type="match status" value="1"/>
</dbReference>
<gene>
    <name evidence="3" type="ORF">CAG99_07630</name>
</gene>
<dbReference type="PANTHER" id="PTHR43433:SF5">
    <property type="entry name" value="AB HYDROLASE-1 DOMAIN-CONTAINING PROTEIN"/>
    <property type="match status" value="1"/>
</dbReference>
<dbReference type="Gene3D" id="3.40.50.1820">
    <property type="entry name" value="alpha/beta hydrolase"/>
    <property type="match status" value="1"/>
</dbReference>
<dbReference type="GO" id="GO:0046503">
    <property type="term" value="P:glycerolipid catabolic process"/>
    <property type="evidence" value="ECO:0007669"/>
    <property type="project" value="TreeGrafter"/>
</dbReference>
<dbReference type="InterPro" id="IPR029058">
    <property type="entry name" value="AB_hydrolase_fold"/>
</dbReference>
<dbReference type="OrthoDB" id="3211023at2"/>
<feature type="region of interest" description="Disordered" evidence="1">
    <location>
        <begin position="287"/>
        <end position="328"/>
    </location>
</feature>
<sequence length="328" mass="33269">MSRPPFCVPPAGVGAHRLATRRGTFAVLDAAPACEPVGTVLLVPGYTGSKEDFIALLEPLAAAGYRAVAVDGRGQYETTGLPGRTAYGLGALAEDVLAQADALGAGPVHLVGHSLGGLISRGAVLRAMAAGLPSPFASLTLIASGPGRVARSQRWRARALRVGLPLLGAARVWRAVHRRVEPGEVGAFLHRRWLANAPDQLLVTGRTLRYEPDRVARLAAAGLPVHVLSGERDGAWPVPLLDGMAARLNARRTVVTGAGHSPNAERPEATAAALVAFWQDTAARRPIGTGAAGAGAAGGSGAATTGAAGAGGGVSRRPSADGRPSPAA</sequence>
<dbReference type="SUPFAM" id="SSF53474">
    <property type="entry name" value="alpha/beta-Hydrolases"/>
    <property type="match status" value="1"/>
</dbReference>
<organism evidence="3 4">
    <name type="scientific">Streptomyces marincola</name>
    <dbReference type="NCBI Taxonomy" id="2878388"/>
    <lineage>
        <taxon>Bacteria</taxon>
        <taxon>Bacillati</taxon>
        <taxon>Actinomycetota</taxon>
        <taxon>Actinomycetes</taxon>
        <taxon>Kitasatosporales</taxon>
        <taxon>Streptomycetaceae</taxon>
        <taxon>Streptomyces</taxon>
    </lineage>
</organism>
<name>A0A1W7CVB5_9ACTN</name>
<reference evidence="3 4" key="1">
    <citation type="submission" date="2017-05" db="EMBL/GenBank/DDBJ databases">
        <title>Complete genome sequence of Streptomyces sp. SCSIO 03032 revealed the diverse biosynthetic pathways for its bioactive secondary metabolites.</title>
        <authorList>
            <person name="Ma L."/>
            <person name="Zhu Y."/>
            <person name="Zhang W."/>
            <person name="Zhang G."/>
            <person name="Tian X."/>
            <person name="Zhang S."/>
            <person name="Zhang C."/>
        </authorList>
    </citation>
    <scope>NUCLEOTIDE SEQUENCE [LARGE SCALE GENOMIC DNA]</scope>
    <source>
        <strain evidence="3 4">SCSIO 03032</strain>
    </source>
</reference>
<evidence type="ECO:0000259" key="2">
    <source>
        <dbReference type="Pfam" id="PF12697"/>
    </source>
</evidence>
<dbReference type="Proteomes" id="UP000194218">
    <property type="component" value="Chromosome"/>
</dbReference>
<dbReference type="KEGG" id="smao:CAG99_07630"/>
<feature type="compositionally biased region" description="Gly residues" evidence="1">
    <location>
        <begin position="290"/>
        <end position="301"/>
    </location>
</feature>
<keyword evidence="3" id="KW-0378">Hydrolase</keyword>
<keyword evidence="4" id="KW-1185">Reference proteome</keyword>
<evidence type="ECO:0000313" key="4">
    <source>
        <dbReference type="Proteomes" id="UP000194218"/>
    </source>
</evidence>
<accession>A0A1W7CVB5</accession>
<dbReference type="AlphaFoldDB" id="A0A1W7CVB5"/>
<evidence type="ECO:0000256" key="1">
    <source>
        <dbReference type="SAM" id="MobiDB-lite"/>
    </source>
</evidence>
<protein>
    <submittedName>
        <fullName evidence="3">Alpha/beta hydrolase</fullName>
    </submittedName>
</protein>
<dbReference type="Pfam" id="PF12697">
    <property type="entry name" value="Abhydrolase_6"/>
    <property type="match status" value="1"/>
</dbReference>
<dbReference type="InterPro" id="IPR000073">
    <property type="entry name" value="AB_hydrolase_1"/>
</dbReference>